<dbReference type="GO" id="GO:0016757">
    <property type="term" value="F:glycosyltransferase activity"/>
    <property type="evidence" value="ECO:0007669"/>
    <property type="project" value="InterPro"/>
</dbReference>
<dbReference type="EMBL" id="JABEQL010000009">
    <property type="protein sequence ID" value="MBB2179183.1"/>
    <property type="molecule type" value="Genomic_DNA"/>
</dbReference>
<dbReference type="AlphaFoldDB" id="A0A7W4JDC9"/>
<evidence type="ECO:0000313" key="2">
    <source>
        <dbReference type="EMBL" id="MBB2179183.1"/>
    </source>
</evidence>
<proteinExistence type="predicted"/>
<accession>A0A7W4JDC9</accession>
<dbReference type="RefSeq" id="WP_182965716.1">
    <property type="nucleotide sequence ID" value="NZ_BAABGC010000010.1"/>
</dbReference>
<protein>
    <submittedName>
        <fullName evidence="2">Glycosyltransferase family 4 protein</fullName>
    </submittedName>
</protein>
<feature type="domain" description="Glycosyl transferase family 1" evidence="1">
    <location>
        <begin position="237"/>
        <end position="397"/>
    </location>
</feature>
<dbReference type="PANTHER" id="PTHR46401">
    <property type="entry name" value="GLYCOSYLTRANSFERASE WBBK-RELATED"/>
    <property type="match status" value="1"/>
</dbReference>
<dbReference type="CDD" id="cd03809">
    <property type="entry name" value="GT4_MtfB-like"/>
    <property type="match status" value="1"/>
</dbReference>
<evidence type="ECO:0000259" key="1">
    <source>
        <dbReference type="Pfam" id="PF00534"/>
    </source>
</evidence>
<dbReference type="Proteomes" id="UP000525623">
    <property type="component" value="Unassembled WGS sequence"/>
</dbReference>
<dbReference type="PANTHER" id="PTHR46401:SF8">
    <property type="entry name" value="BLL6006 PROTEIN"/>
    <property type="match status" value="1"/>
</dbReference>
<comment type="caution">
    <text evidence="2">The sequence shown here is derived from an EMBL/GenBank/DDBJ whole genome shotgun (WGS) entry which is preliminary data.</text>
</comment>
<sequence length="610" mass="68741">MENDIVGSDVKKFQRKIWFDVSDLLGYFPDNRTPTGIQRVQISIIQSILSGSESEEIALCQFLEDENGWFLVDPDRFVKVSTLSLMGSDARDLVWRREVSTLRQEAMAERIDAFPLRSVLINIGTSWWLPNYFMHIREAKKKSDIYYIPFIHDVIPAVVPRFCAHELVHEFIDWFMGVVQHSDRYFAVSEASKKDFLALATELNAGIPSADVRVVHLAAEKKTVSVPTAAATSLFRREGIEPGKFVFFISTVESRKNQAGALDAWQNLIRNNPKLPIPKLVIVGKRGFESHFFLEKLATFIEAEKHIVYIESVSDEELAALYSSCLFTIYPSYYEGWGLPITESLGYGKVCVTADNSSLPEAGQGLTVTYRTGSNHDFEEKLLSLIKDRGHLSALEQHIAENFQARHWETIAQEVLAFAHAVQEGAEQTKKIEPVLESAYYPLNRNRQLKISSDLTSAEVLRDGSGWHRLEDFGSWTRGTGARLTFTVAQPCNRIAIQLKGIPSSHCEVTVSANLAGSSTKLRLNPDEEAWCFLDFDGDIAGKKLNIDVYSREVETTTNPETGHSRVISVGVCGVYLFDKTNANARTDFIEAKLFDLLKYKKMKKLLCTQ</sequence>
<dbReference type="Gene3D" id="3.40.50.2000">
    <property type="entry name" value="Glycogen Phosphorylase B"/>
    <property type="match status" value="1"/>
</dbReference>
<organism evidence="2 3">
    <name type="scientific">Gluconacetobacter tumulicola</name>
    <dbReference type="NCBI Taxonomy" id="1017177"/>
    <lineage>
        <taxon>Bacteria</taxon>
        <taxon>Pseudomonadati</taxon>
        <taxon>Pseudomonadota</taxon>
        <taxon>Alphaproteobacteria</taxon>
        <taxon>Acetobacterales</taxon>
        <taxon>Acetobacteraceae</taxon>
        <taxon>Gluconacetobacter</taxon>
    </lineage>
</organism>
<dbReference type="SUPFAM" id="SSF53756">
    <property type="entry name" value="UDP-Glycosyltransferase/glycogen phosphorylase"/>
    <property type="match status" value="1"/>
</dbReference>
<keyword evidence="2" id="KW-0808">Transferase</keyword>
<dbReference type="Pfam" id="PF00534">
    <property type="entry name" value="Glycos_transf_1"/>
    <property type="match status" value="1"/>
</dbReference>
<name>A0A7W4JDC9_9PROT</name>
<reference evidence="2 3" key="1">
    <citation type="submission" date="2020-04" db="EMBL/GenBank/DDBJ databases">
        <title>Description of novel Gluconacetobacter.</title>
        <authorList>
            <person name="Sombolestani A."/>
        </authorList>
    </citation>
    <scope>NUCLEOTIDE SEQUENCE [LARGE SCALE GENOMIC DNA]</scope>
    <source>
        <strain evidence="2 3">LMG 27725</strain>
    </source>
</reference>
<keyword evidence="3" id="KW-1185">Reference proteome</keyword>
<dbReference type="InterPro" id="IPR001296">
    <property type="entry name" value="Glyco_trans_1"/>
</dbReference>
<evidence type="ECO:0000313" key="3">
    <source>
        <dbReference type="Proteomes" id="UP000525623"/>
    </source>
</evidence>
<gene>
    <name evidence="2" type="ORF">HLH29_08360</name>
</gene>